<keyword evidence="6 13" id="KW-0686">Riboflavin biosynthesis</keyword>
<evidence type="ECO:0000256" key="15">
    <source>
        <dbReference type="PIRSR" id="PIRSR006769-2"/>
    </source>
</evidence>
<dbReference type="InterPro" id="IPR016192">
    <property type="entry name" value="APOBEC/CMP_deaminase_Zn-bd"/>
</dbReference>
<feature type="domain" description="CMP/dCMP-type deaminase" evidence="17">
    <location>
        <begin position="5"/>
        <end position="130"/>
    </location>
</feature>
<feature type="active site" description="Proton donor" evidence="14">
    <location>
        <position position="56"/>
    </location>
</feature>
<dbReference type="Proteomes" id="UP000541810">
    <property type="component" value="Unassembled WGS sequence"/>
</dbReference>
<evidence type="ECO:0000259" key="17">
    <source>
        <dbReference type="PROSITE" id="PS51747"/>
    </source>
</evidence>
<proteinExistence type="inferred from homology"/>
<feature type="binding site" evidence="15">
    <location>
        <position position="275"/>
    </location>
    <ligand>
        <name>substrate</name>
    </ligand>
</feature>
<dbReference type="GO" id="GO:0008270">
    <property type="term" value="F:zinc ion binding"/>
    <property type="evidence" value="ECO:0007669"/>
    <property type="project" value="InterPro"/>
</dbReference>
<evidence type="ECO:0000256" key="12">
    <source>
        <dbReference type="ARBA" id="ARBA00023268"/>
    </source>
</evidence>
<feature type="binding site" evidence="15">
    <location>
        <position position="161"/>
    </location>
    <ligand>
        <name>NADP(+)</name>
        <dbReference type="ChEBI" id="CHEBI:58349"/>
    </ligand>
</feature>
<evidence type="ECO:0000256" key="8">
    <source>
        <dbReference type="ARBA" id="ARBA00022801"/>
    </source>
</evidence>
<dbReference type="GO" id="GO:0008703">
    <property type="term" value="F:5-amino-6-(5-phosphoribosylamino)uracil reductase activity"/>
    <property type="evidence" value="ECO:0007669"/>
    <property type="project" value="UniProtKB-EC"/>
</dbReference>
<evidence type="ECO:0000256" key="10">
    <source>
        <dbReference type="ARBA" id="ARBA00022857"/>
    </source>
</evidence>
<dbReference type="InterPro" id="IPR002125">
    <property type="entry name" value="CMP_dCMP_dom"/>
</dbReference>
<feature type="binding site" evidence="16">
    <location>
        <position position="91"/>
    </location>
    <ligand>
        <name>Zn(2+)</name>
        <dbReference type="ChEBI" id="CHEBI:29105"/>
        <note>catalytic</note>
    </ligand>
</feature>
<dbReference type="RefSeq" id="WP_221435421.1">
    <property type="nucleotide sequence ID" value="NZ_JACHGY010000001.1"/>
</dbReference>
<dbReference type="InterPro" id="IPR050765">
    <property type="entry name" value="Riboflavin_Biosynth_HTPR"/>
</dbReference>
<evidence type="ECO:0000256" key="1">
    <source>
        <dbReference type="ARBA" id="ARBA00002151"/>
    </source>
</evidence>
<comment type="function">
    <text evidence="1 13">Converts 2,5-diamino-6-(ribosylamino)-4(3h)-pyrimidinone 5'-phosphate into 5-amino-6-(ribosylamino)-2,4(1h,3h)-pyrimidinedione 5'-phosphate.</text>
</comment>
<keyword evidence="10 13" id="KW-0521">NADP</keyword>
<dbReference type="EC" id="3.5.4.26" evidence="13"/>
<dbReference type="PROSITE" id="PS51747">
    <property type="entry name" value="CYT_DCMP_DEAMINASES_2"/>
    <property type="match status" value="1"/>
</dbReference>
<sequence length="349" mass="37266">MNDAELVSKAMERALALAERGRGRVEPNPMVGAVLLRDGDIVAEGYHEKCGEAHAEVNALADAKAKGIDPRGLTMCVTLEPCSHHGKTPPCAEALIDAGIGRVVIAMQDPYHEVAGRGIAMLRDAGIEVEVGIKEAEAQRLNEAFIKRVTNGLPWVIVKWAQTLDGKTATATGHSQWISNEASRDRVHQIRGRMDAVMVGVGTAITDNPSLTARPADTSHVLRTARRLVVDRSGRLPADAKMLLDNGPPVTVLKGDLREELKQLAGEGVTNILVEGGATLVGAMLQANLVDQLLVFTAPKLVGDAAALPAVQGLVCETMDDALELSLIDVERLGDDVLLDYRVNLPNNM</sequence>
<dbReference type="SUPFAM" id="SSF53927">
    <property type="entry name" value="Cytidine deaminase-like"/>
    <property type="match status" value="1"/>
</dbReference>
<keyword evidence="12" id="KW-0511">Multifunctional enzyme</keyword>
<dbReference type="EC" id="1.1.1.193" evidence="13"/>
<dbReference type="PIRSF" id="PIRSF006769">
    <property type="entry name" value="RibD"/>
    <property type="match status" value="1"/>
</dbReference>
<dbReference type="Pfam" id="PF01872">
    <property type="entry name" value="RibD_C"/>
    <property type="match status" value="1"/>
</dbReference>
<dbReference type="InterPro" id="IPR004794">
    <property type="entry name" value="Eubact_RibD"/>
</dbReference>
<dbReference type="GO" id="GO:0008835">
    <property type="term" value="F:diaminohydroxyphosphoribosylaminopyrimidine deaminase activity"/>
    <property type="evidence" value="ECO:0007669"/>
    <property type="project" value="UniProtKB-EC"/>
</dbReference>
<dbReference type="Gene3D" id="3.40.140.10">
    <property type="entry name" value="Cytidine Deaminase, domain 2"/>
    <property type="match status" value="1"/>
</dbReference>
<evidence type="ECO:0000256" key="13">
    <source>
        <dbReference type="PIRNR" id="PIRNR006769"/>
    </source>
</evidence>
<feature type="binding site" evidence="15">
    <location>
        <position position="207"/>
    </location>
    <ligand>
        <name>NADP(+)</name>
        <dbReference type="ChEBI" id="CHEBI:58349"/>
    </ligand>
</feature>
<comment type="cofactor">
    <cofactor evidence="13 16">
        <name>Zn(2+)</name>
        <dbReference type="ChEBI" id="CHEBI:29105"/>
    </cofactor>
    <text evidence="13 16">Binds 1 zinc ion.</text>
</comment>
<evidence type="ECO:0000256" key="14">
    <source>
        <dbReference type="PIRSR" id="PIRSR006769-1"/>
    </source>
</evidence>
<dbReference type="InterPro" id="IPR024072">
    <property type="entry name" value="DHFR-like_dom_sf"/>
</dbReference>
<name>A0A7X0LKK1_9BACT</name>
<dbReference type="Gene3D" id="3.40.430.10">
    <property type="entry name" value="Dihydrofolate Reductase, subunit A"/>
    <property type="match status" value="2"/>
</dbReference>
<feature type="binding site" evidence="15">
    <location>
        <position position="211"/>
    </location>
    <ligand>
        <name>substrate</name>
    </ligand>
</feature>
<keyword evidence="8 13" id="KW-0378">Hydrolase</keyword>
<evidence type="ECO:0000256" key="4">
    <source>
        <dbReference type="ARBA" id="ARBA00005259"/>
    </source>
</evidence>
<evidence type="ECO:0000256" key="7">
    <source>
        <dbReference type="ARBA" id="ARBA00022723"/>
    </source>
</evidence>
<feature type="binding site" evidence="15">
    <location>
        <position position="175"/>
    </location>
    <ligand>
        <name>substrate</name>
    </ligand>
</feature>
<feature type="binding site" evidence="15">
    <location>
        <begin position="277"/>
        <end position="283"/>
    </location>
    <ligand>
        <name>NADP(+)</name>
        <dbReference type="ChEBI" id="CHEBI:58349"/>
    </ligand>
</feature>
<comment type="pathway">
    <text evidence="2 13">Cofactor biosynthesis; riboflavin biosynthesis; 5-amino-6-(D-ribitylamino)uracil from GTP: step 2/4.</text>
</comment>
<dbReference type="NCBIfam" id="TIGR00326">
    <property type="entry name" value="eubact_ribD"/>
    <property type="match status" value="1"/>
</dbReference>
<feature type="binding site" evidence="15">
    <location>
        <position position="203"/>
    </location>
    <ligand>
        <name>substrate</name>
    </ligand>
</feature>
<dbReference type="PANTHER" id="PTHR38011">
    <property type="entry name" value="DIHYDROFOLATE REDUCTASE FAMILY PROTEIN (AFU_ORTHOLOGUE AFUA_8G06820)"/>
    <property type="match status" value="1"/>
</dbReference>
<keyword evidence="7 13" id="KW-0479">Metal-binding</keyword>
<comment type="similarity">
    <text evidence="5 13">In the C-terminal section; belongs to the HTP reductase family.</text>
</comment>
<reference evidence="18 19" key="1">
    <citation type="submission" date="2020-08" db="EMBL/GenBank/DDBJ databases">
        <title>Genomic Encyclopedia of Type Strains, Phase IV (KMG-IV): sequencing the most valuable type-strain genomes for metagenomic binning, comparative biology and taxonomic classification.</title>
        <authorList>
            <person name="Goeker M."/>
        </authorList>
    </citation>
    <scope>NUCLEOTIDE SEQUENCE [LARGE SCALE GENOMIC DNA]</scope>
    <source>
        <strain evidence="18 19">DSM 103725</strain>
    </source>
</reference>
<dbReference type="CDD" id="cd01284">
    <property type="entry name" value="Riboflavin_deaminase-reductase"/>
    <property type="match status" value="1"/>
</dbReference>
<dbReference type="Pfam" id="PF00383">
    <property type="entry name" value="dCMP_cyt_deam_1"/>
    <property type="match status" value="1"/>
</dbReference>
<evidence type="ECO:0000256" key="2">
    <source>
        <dbReference type="ARBA" id="ARBA00004882"/>
    </source>
</evidence>
<keyword evidence="9 13" id="KW-0862">Zinc</keyword>
<dbReference type="UniPathway" id="UPA00275">
    <property type="reaction ID" value="UER00401"/>
</dbReference>
<feature type="binding site" evidence="15">
    <location>
        <position position="191"/>
    </location>
    <ligand>
        <name>substrate</name>
    </ligand>
</feature>
<dbReference type="InterPro" id="IPR002734">
    <property type="entry name" value="RibDG_C"/>
</dbReference>
<dbReference type="PANTHER" id="PTHR38011:SF7">
    <property type="entry name" value="2,5-DIAMINO-6-RIBOSYLAMINO-4(3H)-PYRIMIDINONE 5'-PHOSPHATE REDUCTASE"/>
    <property type="match status" value="1"/>
</dbReference>
<evidence type="ECO:0000256" key="3">
    <source>
        <dbReference type="ARBA" id="ARBA00004910"/>
    </source>
</evidence>
<comment type="catalytic activity">
    <reaction evidence="13">
        <text>5-amino-6-(5-phospho-D-ribitylamino)uracil + NADP(+) = 5-amino-6-(5-phospho-D-ribosylamino)uracil + NADPH + H(+)</text>
        <dbReference type="Rhea" id="RHEA:17845"/>
        <dbReference type="ChEBI" id="CHEBI:15378"/>
        <dbReference type="ChEBI" id="CHEBI:57783"/>
        <dbReference type="ChEBI" id="CHEBI:58349"/>
        <dbReference type="ChEBI" id="CHEBI:58421"/>
        <dbReference type="ChEBI" id="CHEBI:58453"/>
        <dbReference type="EC" id="1.1.1.193"/>
    </reaction>
</comment>
<comment type="caution">
    <text evidence="18">The sequence shown here is derived from an EMBL/GenBank/DDBJ whole genome shotgun (WGS) entry which is preliminary data.</text>
</comment>
<evidence type="ECO:0000256" key="16">
    <source>
        <dbReference type="PIRSR" id="PIRSR006769-3"/>
    </source>
</evidence>
<keyword evidence="19" id="KW-1185">Reference proteome</keyword>
<feature type="binding site" evidence="16">
    <location>
        <position position="54"/>
    </location>
    <ligand>
        <name>Zn(2+)</name>
        <dbReference type="ChEBI" id="CHEBI:29105"/>
        <note>catalytic</note>
    </ligand>
</feature>
<dbReference type="PROSITE" id="PS00903">
    <property type="entry name" value="CYT_DCMP_DEAMINASES_1"/>
    <property type="match status" value="1"/>
</dbReference>
<evidence type="ECO:0000256" key="5">
    <source>
        <dbReference type="ARBA" id="ARBA00007417"/>
    </source>
</evidence>
<evidence type="ECO:0000313" key="18">
    <source>
        <dbReference type="EMBL" id="MBB6429721.1"/>
    </source>
</evidence>
<feature type="binding site" evidence="15">
    <location>
        <position position="177"/>
    </location>
    <ligand>
        <name>NADP(+)</name>
        <dbReference type="ChEBI" id="CHEBI:58349"/>
    </ligand>
</feature>
<dbReference type="InterPro" id="IPR016193">
    <property type="entry name" value="Cytidine_deaminase-like"/>
</dbReference>
<comment type="similarity">
    <text evidence="4 13">In the N-terminal section; belongs to the cytidine and deoxycytidylate deaminase family.</text>
</comment>
<feature type="binding site" evidence="15">
    <location>
        <position position="214"/>
    </location>
    <ligand>
        <name>substrate</name>
    </ligand>
</feature>
<keyword evidence="11 13" id="KW-0560">Oxidoreductase</keyword>
<dbReference type="EMBL" id="JACHGY010000001">
    <property type="protein sequence ID" value="MBB6429721.1"/>
    <property type="molecule type" value="Genomic_DNA"/>
</dbReference>
<comment type="pathway">
    <text evidence="3 13">Cofactor biosynthesis; riboflavin biosynthesis; 5-amino-6-(D-ribitylamino)uracil from GTP: step 3/4.</text>
</comment>
<protein>
    <recommendedName>
        <fullName evidence="13">Riboflavin biosynthesis protein RibD</fullName>
    </recommendedName>
    <domain>
        <recommendedName>
            <fullName evidence="13">Diaminohydroxyphosphoribosylaminopyrimidine deaminase</fullName>
            <shortName evidence="13">DRAP deaminase</shortName>
            <ecNumber evidence="13">3.5.4.26</ecNumber>
        </recommendedName>
        <alternativeName>
            <fullName evidence="13">Riboflavin-specific deaminase</fullName>
        </alternativeName>
    </domain>
    <domain>
        <recommendedName>
            <fullName evidence="13">5-amino-6-(5-phosphoribosylamino)uracil reductase</fullName>
            <ecNumber evidence="13">1.1.1.193</ecNumber>
        </recommendedName>
        <alternativeName>
            <fullName evidence="13">HTP reductase</fullName>
        </alternativeName>
    </domain>
</protein>
<dbReference type="GO" id="GO:0009231">
    <property type="term" value="P:riboflavin biosynthetic process"/>
    <property type="evidence" value="ECO:0007669"/>
    <property type="project" value="UniProtKB-UniPathway"/>
</dbReference>
<evidence type="ECO:0000256" key="6">
    <source>
        <dbReference type="ARBA" id="ARBA00022619"/>
    </source>
</evidence>
<dbReference type="SUPFAM" id="SSF53597">
    <property type="entry name" value="Dihydrofolate reductase-like"/>
    <property type="match status" value="1"/>
</dbReference>
<gene>
    <name evidence="18" type="ORF">HNQ40_001527</name>
</gene>
<evidence type="ECO:0000256" key="11">
    <source>
        <dbReference type="ARBA" id="ARBA00023002"/>
    </source>
</evidence>
<evidence type="ECO:0000256" key="9">
    <source>
        <dbReference type="ARBA" id="ARBA00022833"/>
    </source>
</evidence>
<accession>A0A7X0LKK1</accession>
<evidence type="ECO:0000313" key="19">
    <source>
        <dbReference type="Proteomes" id="UP000541810"/>
    </source>
</evidence>
<dbReference type="AlphaFoldDB" id="A0A7X0LKK1"/>
<feature type="binding site" evidence="16">
    <location>
        <position position="82"/>
    </location>
    <ligand>
        <name>Zn(2+)</name>
        <dbReference type="ChEBI" id="CHEBI:29105"/>
        <note>catalytic</note>
    </ligand>
</feature>
<comment type="catalytic activity">
    <reaction evidence="13">
        <text>2,5-diamino-6-hydroxy-4-(5-phosphoribosylamino)-pyrimidine + H2O + H(+) = 5-amino-6-(5-phospho-D-ribosylamino)uracil + NH4(+)</text>
        <dbReference type="Rhea" id="RHEA:21868"/>
        <dbReference type="ChEBI" id="CHEBI:15377"/>
        <dbReference type="ChEBI" id="CHEBI:15378"/>
        <dbReference type="ChEBI" id="CHEBI:28938"/>
        <dbReference type="ChEBI" id="CHEBI:58453"/>
        <dbReference type="ChEBI" id="CHEBI:58614"/>
        <dbReference type="EC" id="3.5.4.26"/>
    </reaction>
</comment>
<dbReference type="FunFam" id="3.40.140.10:FF:000025">
    <property type="entry name" value="Riboflavin biosynthesis protein RibD"/>
    <property type="match status" value="1"/>
</dbReference>
<organism evidence="18 19">
    <name type="scientific">Algisphaera agarilytica</name>
    <dbReference type="NCBI Taxonomy" id="1385975"/>
    <lineage>
        <taxon>Bacteria</taxon>
        <taxon>Pseudomonadati</taxon>
        <taxon>Planctomycetota</taxon>
        <taxon>Phycisphaerae</taxon>
        <taxon>Phycisphaerales</taxon>
        <taxon>Phycisphaeraceae</taxon>
        <taxon>Algisphaera</taxon>
    </lineage>
</organism>